<feature type="compositionally biased region" description="Basic and acidic residues" evidence="1">
    <location>
        <begin position="1"/>
        <end position="11"/>
    </location>
</feature>
<name>A0A9P0E524_NEZVI</name>
<accession>A0A9P0E524</accession>
<sequence length="127" mass="13650">MYTRPYGHDVDGTALHAPPAALLRTRRREQQQRPPSGGDAGESSLAVASSGGTRKTSALGTVAPRPVTPKTTSTHVTPFRIRISQAGVAPLQSLQRPGRVSCEELVFLKESFRLQLKDLAGLESESM</sequence>
<dbReference type="Proteomes" id="UP001152798">
    <property type="component" value="Chromosome 1"/>
</dbReference>
<organism evidence="2 3">
    <name type="scientific">Nezara viridula</name>
    <name type="common">Southern green stink bug</name>
    <name type="synonym">Cimex viridulus</name>
    <dbReference type="NCBI Taxonomy" id="85310"/>
    <lineage>
        <taxon>Eukaryota</taxon>
        <taxon>Metazoa</taxon>
        <taxon>Ecdysozoa</taxon>
        <taxon>Arthropoda</taxon>
        <taxon>Hexapoda</taxon>
        <taxon>Insecta</taxon>
        <taxon>Pterygota</taxon>
        <taxon>Neoptera</taxon>
        <taxon>Paraneoptera</taxon>
        <taxon>Hemiptera</taxon>
        <taxon>Heteroptera</taxon>
        <taxon>Panheteroptera</taxon>
        <taxon>Pentatomomorpha</taxon>
        <taxon>Pentatomoidea</taxon>
        <taxon>Pentatomidae</taxon>
        <taxon>Pentatominae</taxon>
        <taxon>Nezara</taxon>
    </lineage>
</organism>
<dbReference type="AlphaFoldDB" id="A0A9P0E524"/>
<reference evidence="2" key="1">
    <citation type="submission" date="2022-01" db="EMBL/GenBank/DDBJ databases">
        <authorList>
            <person name="King R."/>
        </authorList>
    </citation>
    <scope>NUCLEOTIDE SEQUENCE</scope>
</reference>
<dbReference type="EMBL" id="OV725077">
    <property type="protein sequence ID" value="CAH1388452.1"/>
    <property type="molecule type" value="Genomic_DNA"/>
</dbReference>
<evidence type="ECO:0000313" key="3">
    <source>
        <dbReference type="Proteomes" id="UP001152798"/>
    </source>
</evidence>
<proteinExistence type="predicted"/>
<evidence type="ECO:0000313" key="2">
    <source>
        <dbReference type="EMBL" id="CAH1388452.1"/>
    </source>
</evidence>
<feature type="compositionally biased region" description="Polar residues" evidence="1">
    <location>
        <begin position="46"/>
        <end position="59"/>
    </location>
</feature>
<evidence type="ECO:0000256" key="1">
    <source>
        <dbReference type="SAM" id="MobiDB-lite"/>
    </source>
</evidence>
<feature type="region of interest" description="Disordered" evidence="1">
    <location>
        <begin position="1"/>
        <end position="78"/>
    </location>
</feature>
<keyword evidence="3" id="KW-1185">Reference proteome</keyword>
<feature type="compositionally biased region" description="Low complexity" evidence="1">
    <location>
        <begin position="13"/>
        <end position="23"/>
    </location>
</feature>
<protein>
    <submittedName>
        <fullName evidence="2">Uncharacterized protein</fullName>
    </submittedName>
</protein>
<gene>
    <name evidence="2" type="ORF">NEZAVI_LOCUS73</name>
</gene>